<gene>
    <name evidence="1" type="ORF">GCM10010178_16020</name>
</gene>
<organism evidence="1 2">
    <name type="scientific">Lentzea flava</name>
    <dbReference type="NCBI Taxonomy" id="103732"/>
    <lineage>
        <taxon>Bacteria</taxon>
        <taxon>Bacillati</taxon>
        <taxon>Actinomycetota</taxon>
        <taxon>Actinomycetes</taxon>
        <taxon>Pseudonocardiales</taxon>
        <taxon>Pseudonocardiaceae</taxon>
        <taxon>Lentzea</taxon>
    </lineage>
</organism>
<protein>
    <submittedName>
        <fullName evidence="1">Uncharacterized protein</fullName>
    </submittedName>
</protein>
<name>A0ABQ2UDH1_9PSEU</name>
<accession>A0ABQ2UDH1</accession>
<reference evidence="2" key="1">
    <citation type="journal article" date="2019" name="Int. J. Syst. Evol. Microbiol.">
        <title>The Global Catalogue of Microorganisms (GCM) 10K type strain sequencing project: providing services to taxonomists for standard genome sequencing and annotation.</title>
        <authorList>
            <consortium name="The Broad Institute Genomics Platform"/>
            <consortium name="The Broad Institute Genome Sequencing Center for Infectious Disease"/>
            <person name="Wu L."/>
            <person name="Ma J."/>
        </authorList>
    </citation>
    <scope>NUCLEOTIDE SEQUENCE [LARGE SCALE GENOMIC DNA]</scope>
    <source>
        <strain evidence="2">JCM 3296</strain>
    </source>
</reference>
<keyword evidence="2" id="KW-1185">Reference proteome</keyword>
<evidence type="ECO:0000313" key="2">
    <source>
        <dbReference type="Proteomes" id="UP000649573"/>
    </source>
</evidence>
<comment type="caution">
    <text evidence="1">The sequence shown here is derived from an EMBL/GenBank/DDBJ whole genome shotgun (WGS) entry which is preliminary data.</text>
</comment>
<dbReference type="RefSeq" id="WP_189252930.1">
    <property type="nucleotide sequence ID" value="NZ_BMRE01000003.1"/>
</dbReference>
<dbReference type="EMBL" id="BMRE01000003">
    <property type="protein sequence ID" value="GGU24532.1"/>
    <property type="molecule type" value="Genomic_DNA"/>
</dbReference>
<evidence type="ECO:0000313" key="1">
    <source>
        <dbReference type="EMBL" id="GGU24532.1"/>
    </source>
</evidence>
<dbReference type="Proteomes" id="UP000649573">
    <property type="component" value="Unassembled WGS sequence"/>
</dbReference>
<sequence length="185" mass="20453">MRLVPVRRRRLLVVLGSVIVLTAAAVGYWAVFVRSTVDPGRELALQIAIADHLQQNHWGSGDQRARWFCEVRVIEEDQSSEESEVGFLTMCNQFSAERGELLNSSGEVGPKLAIVTSPPNPVEVLRIESPGDGSAYSPWIKANFSWTGAKKLHRLQASEVRNLENATRDKARAAFGLPPDAPVHR</sequence>
<proteinExistence type="predicted"/>